<dbReference type="Proteomes" id="UP000470772">
    <property type="component" value="Unassembled WGS sequence"/>
</dbReference>
<protein>
    <submittedName>
        <fullName evidence="1">VapB-type antitoxin</fullName>
    </submittedName>
</protein>
<proteinExistence type="predicted"/>
<name>A0A6A9QKB3_SULME</name>
<dbReference type="AlphaFoldDB" id="A0A6A9QKB3"/>
<sequence>MGSKTITIEVSEELARLIEKMIQLGIAKSKNEAVNMLIESGRSEVEEKIRKQEEVLKLVDEWVKEGFPYRHLDMSDLRQERTEKSVINSDR</sequence>
<dbReference type="EMBL" id="WGGD01000005">
    <property type="protein sequence ID" value="MUN29074.1"/>
    <property type="molecule type" value="Genomic_DNA"/>
</dbReference>
<dbReference type="RefSeq" id="WP_054839330.1">
    <property type="nucleotide sequence ID" value="NZ_BBBY01000080.1"/>
</dbReference>
<organism evidence="1 2">
    <name type="scientific">Sulfuracidifex metallicus DSM 6482 = JCM 9184</name>
    <dbReference type="NCBI Taxonomy" id="523847"/>
    <lineage>
        <taxon>Archaea</taxon>
        <taxon>Thermoproteota</taxon>
        <taxon>Thermoprotei</taxon>
        <taxon>Sulfolobales</taxon>
        <taxon>Sulfolobaceae</taxon>
        <taxon>Sulfuracidifex</taxon>
    </lineage>
</organism>
<gene>
    <name evidence="1" type="ORF">GC250_06405</name>
</gene>
<accession>A0A6A9QKB3</accession>
<comment type="caution">
    <text evidence="1">The sequence shown here is derived from an EMBL/GenBank/DDBJ whole genome shotgun (WGS) entry which is preliminary data.</text>
</comment>
<reference evidence="1 2" key="1">
    <citation type="submission" date="2019-10" db="EMBL/GenBank/DDBJ databases">
        <title>Sequencing and Assembly of Multiple Reported Metal-Biooxidizing Members of the Extremely Thermoacidophilic Archaeal Family Sulfolobaceae.</title>
        <authorList>
            <person name="Counts J.A."/>
            <person name="Kelly R.M."/>
        </authorList>
    </citation>
    <scope>NUCLEOTIDE SEQUENCE [LARGE SCALE GENOMIC DNA]</scope>
    <source>
        <strain evidence="1 2">DSM 6482</strain>
    </source>
</reference>
<evidence type="ECO:0000313" key="1">
    <source>
        <dbReference type="EMBL" id="MUN29074.1"/>
    </source>
</evidence>
<evidence type="ECO:0000313" key="2">
    <source>
        <dbReference type="Proteomes" id="UP000470772"/>
    </source>
</evidence>
<keyword evidence="2" id="KW-1185">Reference proteome</keyword>
<dbReference type="OrthoDB" id="37098at2157"/>